<dbReference type="AlphaFoldDB" id="B4IRV3"/>
<accession>B4IRV3</accession>
<name>B4IRV3_DROPE</name>
<reference evidence="2" key="2">
    <citation type="submission" date="2008-06" db="EMBL/GenBank/DDBJ databases">
        <authorList>
            <consortium name="FlyBase"/>
        </authorList>
    </citation>
    <scope>NUCLEOTIDE SEQUENCE</scope>
    <source>
        <strain evidence="2">MSH-3</strain>
    </source>
</reference>
<protein>
    <submittedName>
        <fullName evidence="2">GL20439</fullName>
    </submittedName>
    <submittedName>
        <fullName evidence="1">GL22933</fullName>
    </submittedName>
</protein>
<dbReference type="EMBL" id="CH700116">
    <property type="protein sequence ID" value="EDW26063.1"/>
    <property type="molecule type" value="Genomic_DNA"/>
</dbReference>
<dbReference type="Proteomes" id="UP000008744">
    <property type="component" value="Unassembled WGS sequence"/>
</dbReference>
<evidence type="ECO:0000313" key="3">
    <source>
        <dbReference type="Proteomes" id="UP000008744"/>
    </source>
</evidence>
<gene>
    <name evidence="2" type="primary">Dper\GL20439</name>
    <name evidence="1" type="synonym">Dper\GL22933</name>
    <name evidence="2" type="ORF">Dper_GL20439</name>
    <name evidence="1" type="ORF">Dper_GL22933</name>
    <name evidence="2" type="ORF">GL20439</name>
    <name evidence="2" type="ORF">GL22933</name>
</gene>
<organism evidence="3">
    <name type="scientific">Drosophila persimilis</name>
    <name type="common">Fruit fly</name>
    <dbReference type="NCBI Taxonomy" id="7234"/>
    <lineage>
        <taxon>Eukaryota</taxon>
        <taxon>Metazoa</taxon>
        <taxon>Ecdysozoa</taxon>
        <taxon>Arthropoda</taxon>
        <taxon>Hexapoda</taxon>
        <taxon>Insecta</taxon>
        <taxon>Pterygota</taxon>
        <taxon>Neoptera</taxon>
        <taxon>Endopterygota</taxon>
        <taxon>Diptera</taxon>
        <taxon>Brachycera</taxon>
        <taxon>Muscomorpha</taxon>
        <taxon>Ephydroidea</taxon>
        <taxon>Drosophilidae</taxon>
        <taxon>Drosophila</taxon>
        <taxon>Sophophora</taxon>
    </lineage>
</organism>
<evidence type="ECO:0000313" key="2">
    <source>
        <dbReference type="EMBL" id="EDW39420.1"/>
    </source>
</evidence>
<proteinExistence type="predicted"/>
<keyword evidence="3" id="KW-1185">Reference proteome</keyword>
<dbReference type="EMBL" id="CH696195">
    <property type="protein sequence ID" value="EDW39420.1"/>
    <property type="molecule type" value="Genomic_DNA"/>
</dbReference>
<reference evidence="2 3" key="1">
    <citation type="journal article" date="2007" name="Nature">
        <title>Evolution of genes and genomes on the Drosophila phylogeny.</title>
        <authorList>
            <consortium name="Drosophila 12 Genomes Consortium"/>
            <person name="Clark A.G."/>
            <person name="Eisen M.B."/>
            <person name="Smith D.R."/>
            <person name="Bergman C.M."/>
            <person name="Oliver B."/>
            <person name="Markow T.A."/>
            <person name="Kaufman T.C."/>
            <person name="Kellis M."/>
            <person name="Gelbart W."/>
            <person name="Iyer V.N."/>
            <person name="Pollard D.A."/>
            <person name="Sackton T.B."/>
            <person name="Larracuente A.M."/>
            <person name="Singh N.D."/>
            <person name="Abad J.P."/>
            <person name="Abt D.N."/>
            <person name="Adryan B."/>
            <person name="Aguade M."/>
            <person name="Akashi H."/>
            <person name="Anderson W.W."/>
            <person name="Aquadro C.F."/>
            <person name="Ardell D.H."/>
            <person name="Arguello R."/>
            <person name="Artieri C.G."/>
            <person name="Barbash D.A."/>
            <person name="Barker D."/>
            <person name="Barsanti P."/>
            <person name="Batterham P."/>
            <person name="Batzoglou S."/>
            <person name="Begun D."/>
            <person name="Bhutkar A."/>
            <person name="Blanco E."/>
            <person name="Bosak S.A."/>
            <person name="Bradley R.K."/>
            <person name="Brand A.D."/>
            <person name="Brent M.R."/>
            <person name="Brooks A.N."/>
            <person name="Brown R.H."/>
            <person name="Butlin R.K."/>
            <person name="Caggese C."/>
            <person name="Calvi B.R."/>
            <person name="Bernardo de Carvalho A."/>
            <person name="Caspi A."/>
            <person name="Castrezana S."/>
            <person name="Celniker S.E."/>
            <person name="Chang J.L."/>
            <person name="Chapple C."/>
            <person name="Chatterji S."/>
            <person name="Chinwalla A."/>
            <person name="Civetta A."/>
            <person name="Clifton S.W."/>
            <person name="Comeron J.M."/>
            <person name="Costello J.C."/>
            <person name="Coyne J.A."/>
            <person name="Daub J."/>
            <person name="David R.G."/>
            <person name="Delcher A.L."/>
            <person name="Delehaunty K."/>
            <person name="Do C.B."/>
            <person name="Ebling H."/>
            <person name="Edwards K."/>
            <person name="Eickbush T."/>
            <person name="Evans J.D."/>
            <person name="Filipski A."/>
            <person name="Findeiss S."/>
            <person name="Freyhult E."/>
            <person name="Fulton L."/>
            <person name="Fulton R."/>
            <person name="Garcia A.C."/>
            <person name="Gardiner A."/>
            <person name="Garfield D.A."/>
            <person name="Garvin B.E."/>
            <person name="Gibson G."/>
            <person name="Gilbert D."/>
            <person name="Gnerre S."/>
            <person name="Godfrey J."/>
            <person name="Good R."/>
            <person name="Gotea V."/>
            <person name="Gravely B."/>
            <person name="Greenberg A.J."/>
            <person name="Griffiths-Jones S."/>
            <person name="Gross S."/>
            <person name="Guigo R."/>
            <person name="Gustafson E.A."/>
            <person name="Haerty W."/>
            <person name="Hahn M.W."/>
            <person name="Halligan D.L."/>
            <person name="Halpern A.L."/>
            <person name="Halter G.M."/>
            <person name="Han M.V."/>
            <person name="Heger A."/>
            <person name="Hillier L."/>
            <person name="Hinrichs A.S."/>
            <person name="Holmes I."/>
            <person name="Hoskins R.A."/>
            <person name="Hubisz M.J."/>
            <person name="Hultmark D."/>
            <person name="Huntley M.A."/>
            <person name="Jaffe D.B."/>
            <person name="Jagadeeshan S."/>
            <person name="Jeck W.R."/>
            <person name="Johnson J."/>
            <person name="Jones C.D."/>
            <person name="Jordan W.C."/>
            <person name="Karpen G.H."/>
            <person name="Kataoka E."/>
            <person name="Keightley P.D."/>
            <person name="Kheradpour P."/>
            <person name="Kirkness E.F."/>
            <person name="Koerich L.B."/>
            <person name="Kristiansen K."/>
            <person name="Kudrna D."/>
            <person name="Kulathinal R.J."/>
            <person name="Kumar S."/>
            <person name="Kwok R."/>
            <person name="Lander E."/>
            <person name="Langley C.H."/>
            <person name="Lapoint R."/>
            <person name="Lazzaro B.P."/>
            <person name="Lee S.J."/>
            <person name="Levesque L."/>
            <person name="Li R."/>
            <person name="Lin C.F."/>
            <person name="Lin M.F."/>
            <person name="Lindblad-Toh K."/>
            <person name="Llopart A."/>
            <person name="Long M."/>
            <person name="Low L."/>
            <person name="Lozovsky E."/>
            <person name="Lu J."/>
            <person name="Luo M."/>
            <person name="Machado C.A."/>
            <person name="Makalowski W."/>
            <person name="Marzo M."/>
            <person name="Matsuda M."/>
            <person name="Matzkin L."/>
            <person name="McAllister B."/>
            <person name="McBride C.S."/>
            <person name="McKernan B."/>
            <person name="McKernan K."/>
            <person name="Mendez-Lago M."/>
            <person name="Minx P."/>
            <person name="Mollenhauer M.U."/>
            <person name="Montooth K."/>
            <person name="Mount S.M."/>
            <person name="Mu X."/>
            <person name="Myers E."/>
            <person name="Negre B."/>
            <person name="Newfeld S."/>
            <person name="Nielsen R."/>
            <person name="Noor M.A."/>
            <person name="O'Grady P."/>
            <person name="Pachter L."/>
            <person name="Papaceit M."/>
            <person name="Parisi M.J."/>
            <person name="Parisi M."/>
            <person name="Parts L."/>
            <person name="Pedersen J.S."/>
            <person name="Pesole G."/>
            <person name="Phillippy A.M."/>
            <person name="Ponting C.P."/>
            <person name="Pop M."/>
            <person name="Porcelli D."/>
            <person name="Powell J.R."/>
            <person name="Prohaska S."/>
            <person name="Pruitt K."/>
            <person name="Puig M."/>
            <person name="Quesneville H."/>
            <person name="Ram K.R."/>
            <person name="Rand D."/>
            <person name="Rasmussen M.D."/>
            <person name="Reed L.K."/>
            <person name="Reenan R."/>
            <person name="Reily A."/>
            <person name="Remington K.A."/>
            <person name="Rieger T.T."/>
            <person name="Ritchie M.G."/>
            <person name="Robin C."/>
            <person name="Rogers Y.H."/>
            <person name="Rohde C."/>
            <person name="Rozas J."/>
            <person name="Rubenfield M.J."/>
            <person name="Ruiz A."/>
            <person name="Russo S."/>
            <person name="Salzberg S.L."/>
            <person name="Sanchez-Gracia A."/>
            <person name="Saranga D.J."/>
            <person name="Sato H."/>
            <person name="Schaeffer S.W."/>
            <person name="Schatz M.C."/>
            <person name="Schlenke T."/>
            <person name="Schwartz R."/>
            <person name="Segarra C."/>
            <person name="Singh R.S."/>
            <person name="Sirot L."/>
            <person name="Sirota M."/>
            <person name="Sisneros N.B."/>
            <person name="Smith C.D."/>
            <person name="Smith T.F."/>
            <person name="Spieth J."/>
            <person name="Stage D.E."/>
            <person name="Stark A."/>
            <person name="Stephan W."/>
            <person name="Strausberg R.L."/>
            <person name="Strempel S."/>
            <person name="Sturgill D."/>
            <person name="Sutton G."/>
            <person name="Sutton G.G."/>
            <person name="Tao W."/>
            <person name="Teichmann S."/>
            <person name="Tobari Y.N."/>
            <person name="Tomimura Y."/>
            <person name="Tsolas J.M."/>
            <person name="Valente V.L."/>
            <person name="Venter E."/>
            <person name="Venter J.C."/>
            <person name="Vicario S."/>
            <person name="Vieira F.G."/>
            <person name="Vilella A.J."/>
            <person name="Villasante A."/>
            <person name="Walenz B."/>
            <person name="Wang J."/>
            <person name="Wasserman M."/>
            <person name="Watts T."/>
            <person name="Wilson D."/>
            <person name="Wilson R.K."/>
            <person name="Wing R.A."/>
            <person name="Wolfner M.F."/>
            <person name="Wong A."/>
            <person name="Wong G.K."/>
            <person name="Wu C.I."/>
            <person name="Wu G."/>
            <person name="Yamamoto D."/>
            <person name="Yang H.P."/>
            <person name="Yang S.P."/>
            <person name="Yorke J.A."/>
            <person name="Yoshida K."/>
            <person name="Zdobnov E."/>
            <person name="Zhang P."/>
            <person name="Zhang Y."/>
            <person name="Zimin A.V."/>
            <person name="Baldwin J."/>
            <person name="Abdouelleil A."/>
            <person name="Abdulkadir J."/>
            <person name="Abebe A."/>
            <person name="Abera B."/>
            <person name="Abreu J."/>
            <person name="Acer S.C."/>
            <person name="Aftuck L."/>
            <person name="Alexander A."/>
            <person name="An P."/>
            <person name="Anderson E."/>
            <person name="Anderson S."/>
            <person name="Arachi H."/>
            <person name="Azer M."/>
            <person name="Bachantsang P."/>
            <person name="Barry A."/>
            <person name="Bayul T."/>
            <person name="Berlin A."/>
            <person name="Bessette D."/>
            <person name="Bloom T."/>
            <person name="Blye J."/>
            <person name="Boguslavskiy L."/>
            <person name="Bonnet C."/>
            <person name="Boukhgalter B."/>
            <person name="Bourzgui I."/>
            <person name="Brown A."/>
            <person name="Cahill P."/>
            <person name="Channer S."/>
            <person name="Cheshatsang Y."/>
            <person name="Chuda L."/>
            <person name="Citroen M."/>
            <person name="Collymore A."/>
            <person name="Cooke P."/>
            <person name="Costello M."/>
            <person name="D'Aco K."/>
            <person name="Daza R."/>
            <person name="De Haan G."/>
            <person name="DeGray S."/>
            <person name="DeMaso C."/>
            <person name="Dhargay N."/>
            <person name="Dooley K."/>
            <person name="Dooley E."/>
            <person name="Doricent M."/>
            <person name="Dorje P."/>
            <person name="Dorjee K."/>
            <person name="Dupes A."/>
            <person name="Elong R."/>
            <person name="Falk J."/>
            <person name="Farina A."/>
            <person name="Faro S."/>
            <person name="Ferguson D."/>
            <person name="Fisher S."/>
            <person name="Foley C.D."/>
            <person name="Franke A."/>
            <person name="Friedrich D."/>
            <person name="Gadbois L."/>
            <person name="Gearin G."/>
            <person name="Gearin C.R."/>
            <person name="Giannoukos G."/>
            <person name="Goode T."/>
            <person name="Graham J."/>
            <person name="Grandbois E."/>
            <person name="Grewal S."/>
            <person name="Gyaltsen K."/>
            <person name="Hafez N."/>
            <person name="Hagos B."/>
            <person name="Hall J."/>
            <person name="Henson C."/>
            <person name="Hollinger A."/>
            <person name="Honan T."/>
            <person name="Huard M.D."/>
            <person name="Hughes L."/>
            <person name="Hurhula B."/>
            <person name="Husby M.E."/>
            <person name="Kamat A."/>
            <person name="Kanga B."/>
            <person name="Kashin S."/>
            <person name="Khazanovich D."/>
            <person name="Kisner P."/>
            <person name="Lance K."/>
            <person name="Lara M."/>
            <person name="Lee W."/>
            <person name="Lennon N."/>
            <person name="Letendre F."/>
            <person name="LeVine R."/>
            <person name="Lipovsky A."/>
            <person name="Liu X."/>
            <person name="Liu J."/>
            <person name="Liu S."/>
            <person name="Lokyitsang T."/>
            <person name="Lokyitsang Y."/>
            <person name="Lubonja R."/>
            <person name="Lui A."/>
            <person name="MacDonald P."/>
            <person name="Magnisalis V."/>
            <person name="Maru K."/>
            <person name="Matthews C."/>
            <person name="McCusker W."/>
            <person name="McDonough S."/>
            <person name="Mehta T."/>
            <person name="Meldrim J."/>
            <person name="Meneus L."/>
            <person name="Mihai O."/>
            <person name="Mihalev A."/>
            <person name="Mihova T."/>
            <person name="Mittelman R."/>
            <person name="Mlenga V."/>
            <person name="Montmayeur A."/>
            <person name="Mulrain L."/>
            <person name="Navidi A."/>
            <person name="Naylor J."/>
            <person name="Negash T."/>
            <person name="Nguyen T."/>
            <person name="Nguyen N."/>
            <person name="Nicol R."/>
            <person name="Norbu C."/>
            <person name="Norbu N."/>
            <person name="Novod N."/>
            <person name="O'Neill B."/>
            <person name="Osman S."/>
            <person name="Markiewicz E."/>
            <person name="Oyono O.L."/>
            <person name="Patti C."/>
            <person name="Phunkhang P."/>
            <person name="Pierre F."/>
            <person name="Priest M."/>
            <person name="Raghuraman S."/>
            <person name="Rege F."/>
            <person name="Reyes R."/>
            <person name="Rise C."/>
            <person name="Rogov P."/>
            <person name="Ross K."/>
            <person name="Ryan E."/>
            <person name="Settipalli S."/>
            <person name="Shea T."/>
            <person name="Sherpa N."/>
            <person name="Shi L."/>
            <person name="Shih D."/>
            <person name="Sparrow T."/>
            <person name="Spaulding J."/>
            <person name="Stalker J."/>
            <person name="Stange-Thomann N."/>
            <person name="Stavropoulos S."/>
            <person name="Stone C."/>
            <person name="Strader C."/>
            <person name="Tesfaye S."/>
            <person name="Thomson T."/>
            <person name="Thoulutsang Y."/>
            <person name="Thoulutsang D."/>
            <person name="Topham K."/>
            <person name="Topping I."/>
            <person name="Tsamla T."/>
            <person name="Vassiliev H."/>
            <person name="Vo A."/>
            <person name="Wangchuk T."/>
            <person name="Wangdi T."/>
            <person name="Weiand M."/>
            <person name="Wilkinson J."/>
            <person name="Wilson A."/>
            <person name="Yadav S."/>
            <person name="Young G."/>
            <person name="Yu Q."/>
            <person name="Zembek L."/>
            <person name="Zhong D."/>
            <person name="Zimmer A."/>
            <person name="Zwirko Z."/>
            <person name="Jaffe D.B."/>
            <person name="Alvarez P."/>
            <person name="Brockman W."/>
            <person name="Butler J."/>
            <person name="Chin C."/>
            <person name="Gnerre S."/>
            <person name="Grabherr M."/>
            <person name="Kleber M."/>
            <person name="Mauceli E."/>
            <person name="MacCallum I."/>
        </authorList>
    </citation>
    <scope>NUCLEOTIDE SEQUENCE [LARGE SCALE GENOMIC DNA]</scope>
    <source>
        <strain evidence="2">MSH-3</strain>
        <strain evidence="3">MSH-3 / Tucson 14011-0111.49</strain>
    </source>
</reference>
<dbReference type="HOGENOM" id="CLU_2322794_0_0_1"/>
<sequence>MLIINKLPQTGAPPVAPQQNGSPIIIHSHIIIIIVHIVSFQPHHRLLGMRNVSTSRRSLKDSLEGRNKAKEKQVGPPLLLHHLLRPLLFSFLWHLIHNS</sequence>
<evidence type="ECO:0000313" key="1">
    <source>
        <dbReference type="EMBL" id="EDW26063.1"/>
    </source>
</evidence>